<feature type="region of interest" description="Disordered" evidence="1">
    <location>
        <begin position="1"/>
        <end position="88"/>
    </location>
</feature>
<keyword evidence="2" id="KW-1185">Reference proteome</keyword>
<dbReference type="Proteomes" id="UP000694888">
    <property type="component" value="Unplaced"/>
</dbReference>
<accession>A0ABM1A8A5</accession>
<feature type="compositionally biased region" description="Basic and acidic residues" evidence="1">
    <location>
        <begin position="1"/>
        <end position="20"/>
    </location>
</feature>
<evidence type="ECO:0000256" key="1">
    <source>
        <dbReference type="SAM" id="MobiDB-lite"/>
    </source>
</evidence>
<evidence type="ECO:0000313" key="3">
    <source>
        <dbReference type="RefSeq" id="XP_012942745.2"/>
    </source>
</evidence>
<name>A0ABM1A8A5_APLCA</name>
<proteinExistence type="predicted"/>
<organism evidence="2 3">
    <name type="scientific">Aplysia californica</name>
    <name type="common">California sea hare</name>
    <dbReference type="NCBI Taxonomy" id="6500"/>
    <lineage>
        <taxon>Eukaryota</taxon>
        <taxon>Metazoa</taxon>
        <taxon>Spiralia</taxon>
        <taxon>Lophotrochozoa</taxon>
        <taxon>Mollusca</taxon>
        <taxon>Gastropoda</taxon>
        <taxon>Heterobranchia</taxon>
        <taxon>Euthyneura</taxon>
        <taxon>Tectipleura</taxon>
        <taxon>Aplysiida</taxon>
        <taxon>Aplysioidea</taxon>
        <taxon>Aplysiidae</taxon>
        <taxon>Aplysia</taxon>
    </lineage>
</organism>
<reference evidence="3" key="1">
    <citation type="submission" date="2025-08" db="UniProtKB">
        <authorList>
            <consortium name="RefSeq"/>
        </authorList>
    </citation>
    <scope>IDENTIFICATION</scope>
</reference>
<dbReference type="RefSeq" id="XP_012942745.2">
    <property type="nucleotide sequence ID" value="XM_013087291.2"/>
</dbReference>
<feature type="compositionally biased region" description="Basic and acidic residues" evidence="1">
    <location>
        <begin position="47"/>
        <end position="58"/>
    </location>
</feature>
<gene>
    <name evidence="3" type="primary">LOC106012931</name>
</gene>
<evidence type="ECO:0000313" key="2">
    <source>
        <dbReference type="Proteomes" id="UP000694888"/>
    </source>
</evidence>
<dbReference type="GeneID" id="106012931"/>
<feature type="region of interest" description="Disordered" evidence="1">
    <location>
        <begin position="188"/>
        <end position="214"/>
    </location>
</feature>
<sequence length="318" mass="36707">MSETQHQEPEPRQDTKAEATDREEDRDDKSGTAPQADGHKHKHTTKKKTDSPREKENDATAAQGASSPRGKKETTPSPSESSEGRHKQKEFFKLELQRLESGLKRESSKIIPPNKKPYTPYVFNTLEPYYNTYTTRYLIHLPEEMQHGHTSRRTAQGLTDPWLDLRMDRDLLPQVASKPVSRQVAILKKEKEIRDRKKRSAANQSAASRKEGSTRLPKFPMVHMETQDLATKQLYYSDVPTLRQELKTKYSSSAKTKVDEDYRRTQQDFYRMELDKLDEVHPVNRKHMRSAYFAYLQNTPGSKKAITECVRSLKSGKA</sequence>
<protein>
    <submittedName>
        <fullName evidence="3">Uncharacterized protein LOC106012931</fullName>
    </submittedName>
</protein>